<organism evidence="2">
    <name type="scientific">Arundo donax</name>
    <name type="common">Giant reed</name>
    <name type="synonym">Donax arundinaceus</name>
    <dbReference type="NCBI Taxonomy" id="35708"/>
    <lineage>
        <taxon>Eukaryota</taxon>
        <taxon>Viridiplantae</taxon>
        <taxon>Streptophyta</taxon>
        <taxon>Embryophyta</taxon>
        <taxon>Tracheophyta</taxon>
        <taxon>Spermatophyta</taxon>
        <taxon>Magnoliopsida</taxon>
        <taxon>Liliopsida</taxon>
        <taxon>Poales</taxon>
        <taxon>Poaceae</taxon>
        <taxon>PACMAD clade</taxon>
        <taxon>Arundinoideae</taxon>
        <taxon>Arundineae</taxon>
        <taxon>Arundo</taxon>
    </lineage>
</organism>
<sequence>MDQLKLLHLACFLVLDALVVFDHSNAPEKNCCLLLQQNGYTNYFKILEQHDVAVTGSMVTRSPQRGLDLCVGDRNQAGFGWVPDLNGGDGIWTEVDGIRASRAMAHGSVDLGSGGEEQIATEMGK</sequence>
<proteinExistence type="predicted"/>
<protein>
    <submittedName>
        <fullName evidence="2">Uncharacterized protein</fullName>
    </submittedName>
</protein>
<feature type="signal peptide" evidence="1">
    <location>
        <begin position="1"/>
        <end position="17"/>
    </location>
</feature>
<accession>A0A0A9G909</accession>
<keyword evidence="1" id="KW-0732">Signal</keyword>
<feature type="chain" id="PRO_5002044838" evidence="1">
    <location>
        <begin position="18"/>
        <end position="125"/>
    </location>
</feature>
<evidence type="ECO:0000256" key="1">
    <source>
        <dbReference type="SAM" id="SignalP"/>
    </source>
</evidence>
<reference evidence="2" key="2">
    <citation type="journal article" date="2015" name="Data Brief">
        <title>Shoot transcriptome of the giant reed, Arundo donax.</title>
        <authorList>
            <person name="Barrero R.A."/>
            <person name="Guerrero F.D."/>
            <person name="Moolhuijzen P."/>
            <person name="Goolsby J.A."/>
            <person name="Tidwell J."/>
            <person name="Bellgard S.E."/>
            <person name="Bellgard M.I."/>
        </authorList>
    </citation>
    <scope>NUCLEOTIDE SEQUENCE</scope>
    <source>
        <tissue evidence="2">Shoot tissue taken approximately 20 cm above the soil surface</tissue>
    </source>
</reference>
<evidence type="ECO:0000313" key="2">
    <source>
        <dbReference type="EMBL" id="JAE21560.1"/>
    </source>
</evidence>
<dbReference type="EMBL" id="GBRH01176336">
    <property type="protein sequence ID" value="JAE21560.1"/>
    <property type="molecule type" value="Transcribed_RNA"/>
</dbReference>
<dbReference type="AlphaFoldDB" id="A0A0A9G909"/>
<reference evidence="2" key="1">
    <citation type="submission" date="2014-09" db="EMBL/GenBank/DDBJ databases">
        <authorList>
            <person name="Magalhaes I.L.F."/>
            <person name="Oliveira U."/>
            <person name="Santos F.R."/>
            <person name="Vidigal T.H.D.A."/>
            <person name="Brescovit A.D."/>
            <person name="Santos A.J."/>
        </authorList>
    </citation>
    <scope>NUCLEOTIDE SEQUENCE</scope>
    <source>
        <tissue evidence="2">Shoot tissue taken approximately 20 cm above the soil surface</tissue>
    </source>
</reference>
<name>A0A0A9G909_ARUDO</name>